<name>A0A6L8VF10_9RHOB</name>
<gene>
    <name evidence="2" type="ORF">GS660_01810</name>
</gene>
<proteinExistence type="predicted"/>
<comment type="caution">
    <text evidence="2">The sequence shown here is derived from an EMBL/GenBank/DDBJ whole genome shotgun (WGS) entry which is preliminary data.</text>
</comment>
<evidence type="ECO:0000256" key="1">
    <source>
        <dbReference type="SAM" id="Phobius"/>
    </source>
</evidence>
<keyword evidence="1" id="KW-0812">Transmembrane</keyword>
<dbReference type="RefSeq" id="WP_161342790.1">
    <property type="nucleotide sequence ID" value="NZ_BMGW01000001.1"/>
</dbReference>
<feature type="transmembrane region" description="Helical" evidence="1">
    <location>
        <begin position="12"/>
        <end position="30"/>
    </location>
</feature>
<feature type="transmembrane region" description="Helical" evidence="1">
    <location>
        <begin position="71"/>
        <end position="91"/>
    </location>
</feature>
<protein>
    <submittedName>
        <fullName evidence="2">Uncharacterized protein</fullName>
    </submittedName>
</protein>
<keyword evidence="3" id="KW-1185">Reference proteome</keyword>
<feature type="transmembrane region" description="Helical" evidence="1">
    <location>
        <begin position="241"/>
        <end position="261"/>
    </location>
</feature>
<dbReference type="OrthoDB" id="7738422at2"/>
<evidence type="ECO:0000313" key="3">
    <source>
        <dbReference type="Proteomes" id="UP000477083"/>
    </source>
</evidence>
<keyword evidence="1" id="KW-0472">Membrane</keyword>
<dbReference type="AlphaFoldDB" id="A0A6L8VF10"/>
<dbReference type="EMBL" id="WWNR01000001">
    <property type="protein sequence ID" value="MZQ87830.1"/>
    <property type="molecule type" value="Genomic_DNA"/>
</dbReference>
<feature type="transmembrane region" description="Helical" evidence="1">
    <location>
        <begin position="135"/>
        <end position="157"/>
    </location>
</feature>
<sequence>MISRLTGAIVRAMLVVVMIATPSVVTQSVSQDTAEVIALVALFAAALTFFEYASTYPGLVEFRDAPPFNRIRFLSLFLTVFLLSVVCMGQNDPAVLAKLISYLGGHVADVLDFPYSPVRLMTLMLPEDTSAGHLALVRITAGLAYFISLITLIVFIVTIRGFGWPSAEGTFNVWINLPTFDPTTGGDVVERLNRDAMANVALGFALPFVIPAVVKSAAMMFEPVTLASPHTLIWTMTAWSFLPLSLLMRGIAMGRVAAMIVERRKIHAKLVAGLQPA</sequence>
<feature type="transmembrane region" description="Helical" evidence="1">
    <location>
        <begin position="36"/>
        <end position="59"/>
    </location>
</feature>
<organism evidence="2 3">
    <name type="scientific">Frigidibacter albus</name>
    <dbReference type="NCBI Taxonomy" id="1465486"/>
    <lineage>
        <taxon>Bacteria</taxon>
        <taxon>Pseudomonadati</taxon>
        <taxon>Pseudomonadota</taxon>
        <taxon>Alphaproteobacteria</taxon>
        <taxon>Rhodobacterales</taxon>
        <taxon>Paracoccaceae</taxon>
        <taxon>Frigidibacter</taxon>
    </lineage>
</organism>
<dbReference type="Proteomes" id="UP000477083">
    <property type="component" value="Unassembled WGS sequence"/>
</dbReference>
<feature type="transmembrane region" description="Helical" evidence="1">
    <location>
        <begin position="200"/>
        <end position="221"/>
    </location>
</feature>
<reference evidence="2 3" key="1">
    <citation type="submission" date="2020-01" db="EMBL/GenBank/DDBJ databases">
        <title>Frigidibacter albus SP32T (=CGMCC 1.13995T).</title>
        <authorList>
            <person name="Liao X."/>
        </authorList>
    </citation>
    <scope>NUCLEOTIDE SEQUENCE [LARGE SCALE GENOMIC DNA]</scope>
    <source>
        <strain evidence="2 3">SP32</strain>
    </source>
</reference>
<evidence type="ECO:0000313" key="2">
    <source>
        <dbReference type="EMBL" id="MZQ87830.1"/>
    </source>
</evidence>
<accession>A0A6L8VF10</accession>
<keyword evidence="1" id="KW-1133">Transmembrane helix</keyword>